<accession>A0AAP0ASV7</accession>
<comment type="caution">
    <text evidence="1">The sequence shown here is derived from an EMBL/GenBank/DDBJ whole genome shotgun (WGS) entry which is preliminary data.</text>
</comment>
<dbReference type="GO" id="GO:0004674">
    <property type="term" value="F:protein serine/threonine kinase activity"/>
    <property type="evidence" value="ECO:0007669"/>
    <property type="project" value="InterPro"/>
</dbReference>
<dbReference type="InterPro" id="IPR038980">
    <property type="entry name" value="ATM_plant"/>
</dbReference>
<dbReference type="Proteomes" id="UP001418222">
    <property type="component" value="Unassembled WGS sequence"/>
</dbReference>
<dbReference type="AlphaFoldDB" id="A0AAP0ASV7"/>
<proteinExistence type="predicted"/>
<evidence type="ECO:0000313" key="1">
    <source>
        <dbReference type="EMBL" id="KAK8913873.1"/>
    </source>
</evidence>
<dbReference type="PANTHER" id="PTHR37079:SF4">
    <property type="entry name" value="SERINE_THREONINE-PROTEIN KINASE ATM"/>
    <property type="match status" value="1"/>
</dbReference>
<dbReference type="PANTHER" id="PTHR37079">
    <property type="entry name" value="SERINE/THREONINE-PROTEIN KINASE ATM"/>
    <property type="match status" value="1"/>
</dbReference>
<name>A0AAP0ASV7_9ASPA</name>
<dbReference type="EMBL" id="JBBWWQ010000021">
    <property type="protein sequence ID" value="KAK8913873.1"/>
    <property type="molecule type" value="Genomic_DNA"/>
</dbReference>
<keyword evidence="2" id="KW-1185">Reference proteome</keyword>
<protein>
    <submittedName>
        <fullName evidence="1">Uncharacterized protein</fullName>
    </submittedName>
</protein>
<dbReference type="GO" id="GO:0006974">
    <property type="term" value="P:DNA damage response"/>
    <property type="evidence" value="ECO:0007669"/>
    <property type="project" value="InterPro"/>
</dbReference>
<evidence type="ECO:0000313" key="2">
    <source>
        <dbReference type="Proteomes" id="UP001418222"/>
    </source>
</evidence>
<sequence length="347" mass="39093">MLDCSVDILSMLHKHKPIQVKVKNHPSIRIPRQIREPLLHEMEEYISGLVVSNVGFEGSVLGDLINFCSLLCNFIYSSLLARLREEKGVYYNKMLNYTVTLIDHITHLIDENCHEVRQHGSISNGCVFDGSGYTLSTLQNFISGPLFLLLKDKKHIDEDLLGVLQSAEKLLAALGRTFIVFSSFKISFYSGQEAQDLQPPAFQESNSSVDGTVRIVDMDLDAEDGSRDTDSFISAKSNSLTTYSCIVQHKLALVFLISTFSYVSPVVTWQTLFDLLDKEDDAKINSLHANFEKNARSKHSCEGILTCLQMLFETLLSRCTILENNNDGQLTEDMTLEEVSLFSHFIF</sequence>
<reference evidence="1 2" key="1">
    <citation type="journal article" date="2022" name="Nat. Plants">
        <title>Genomes of leafy and leafless Platanthera orchids illuminate the evolution of mycoheterotrophy.</title>
        <authorList>
            <person name="Li M.H."/>
            <person name="Liu K.W."/>
            <person name="Li Z."/>
            <person name="Lu H.C."/>
            <person name="Ye Q.L."/>
            <person name="Zhang D."/>
            <person name="Wang J.Y."/>
            <person name="Li Y.F."/>
            <person name="Zhong Z.M."/>
            <person name="Liu X."/>
            <person name="Yu X."/>
            <person name="Liu D.K."/>
            <person name="Tu X.D."/>
            <person name="Liu B."/>
            <person name="Hao Y."/>
            <person name="Liao X.Y."/>
            <person name="Jiang Y.T."/>
            <person name="Sun W.H."/>
            <person name="Chen J."/>
            <person name="Chen Y.Q."/>
            <person name="Ai Y."/>
            <person name="Zhai J.W."/>
            <person name="Wu S.S."/>
            <person name="Zhou Z."/>
            <person name="Hsiao Y.Y."/>
            <person name="Wu W.L."/>
            <person name="Chen Y.Y."/>
            <person name="Lin Y.F."/>
            <person name="Hsu J.L."/>
            <person name="Li C.Y."/>
            <person name="Wang Z.W."/>
            <person name="Zhao X."/>
            <person name="Zhong W.Y."/>
            <person name="Ma X.K."/>
            <person name="Ma L."/>
            <person name="Huang J."/>
            <person name="Chen G.Z."/>
            <person name="Huang M.Z."/>
            <person name="Huang L."/>
            <person name="Peng D.H."/>
            <person name="Luo Y.B."/>
            <person name="Zou S.Q."/>
            <person name="Chen S.P."/>
            <person name="Lan S."/>
            <person name="Tsai W.C."/>
            <person name="Van de Peer Y."/>
            <person name="Liu Z.J."/>
        </authorList>
    </citation>
    <scope>NUCLEOTIDE SEQUENCE [LARGE SCALE GENOMIC DNA]</scope>
    <source>
        <strain evidence="1">Lor287</strain>
    </source>
</reference>
<gene>
    <name evidence="1" type="ORF">KSP39_PZI023608</name>
</gene>
<organism evidence="1 2">
    <name type="scientific">Platanthera zijinensis</name>
    <dbReference type="NCBI Taxonomy" id="2320716"/>
    <lineage>
        <taxon>Eukaryota</taxon>
        <taxon>Viridiplantae</taxon>
        <taxon>Streptophyta</taxon>
        <taxon>Embryophyta</taxon>
        <taxon>Tracheophyta</taxon>
        <taxon>Spermatophyta</taxon>
        <taxon>Magnoliopsida</taxon>
        <taxon>Liliopsida</taxon>
        <taxon>Asparagales</taxon>
        <taxon>Orchidaceae</taxon>
        <taxon>Orchidoideae</taxon>
        <taxon>Orchideae</taxon>
        <taxon>Orchidinae</taxon>
        <taxon>Platanthera</taxon>
    </lineage>
</organism>